<keyword evidence="1" id="KW-0812">Transmembrane</keyword>
<evidence type="ECO:0000256" key="1">
    <source>
        <dbReference type="SAM" id="Phobius"/>
    </source>
</evidence>
<evidence type="ECO:0000313" key="2">
    <source>
        <dbReference type="EMBL" id="NBR93322.1"/>
    </source>
</evidence>
<dbReference type="Proteomes" id="UP000740727">
    <property type="component" value="Unassembled WGS sequence"/>
</dbReference>
<keyword evidence="1" id="KW-1133">Transmembrane helix</keyword>
<feature type="transmembrane region" description="Helical" evidence="1">
    <location>
        <begin position="25"/>
        <end position="47"/>
    </location>
</feature>
<gene>
    <name evidence="2" type="ORF">EBT44_00400</name>
</gene>
<proteinExistence type="predicted"/>
<reference evidence="2" key="1">
    <citation type="submission" date="2018-10" db="EMBL/GenBank/DDBJ databases">
        <title>Iterative Subtractive Binning of Freshwater Chronoseries Metagenomes Recovers Nearly Complete Genomes from over Four Hundred Novel Species.</title>
        <authorList>
            <person name="Rodriguez-R L.M."/>
            <person name="Tsementzi D."/>
            <person name="Luo C."/>
            <person name="Konstantinidis K.T."/>
        </authorList>
    </citation>
    <scope>NUCLEOTIDE SEQUENCE</scope>
    <source>
        <strain evidence="2">WB5_2A_028</strain>
    </source>
</reference>
<dbReference type="EMBL" id="RFXN01000002">
    <property type="protein sequence ID" value="NBR93322.1"/>
    <property type="molecule type" value="Genomic_DNA"/>
</dbReference>
<dbReference type="AlphaFoldDB" id="A0A965GCS6"/>
<organism evidence="2 3">
    <name type="scientific">Candidatus Fonsibacter lacus</name>
    <dbReference type="NCBI Taxonomy" id="2576439"/>
    <lineage>
        <taxon>Bacteria</taxon>
        <taxon>Pseudomonadati</taxon>
        <taxon>Pseudomonadota</taxon>
        <taxon>Alphaproteobacteria</taxon>
        <taxon>Candidatus Pelagibacterales</taxon>
        <taxon>Candidatus Pelagibacterales incertae sedis</taxon>
        <taxon>Candidatus Fonsibacter</taxon>
    </lineage>
</organism>
<evidence type="ECO:0000313" key="3">
    <source>
        <dbReference type="Proteomes" id="UP000740727"/>
    </source>
</evidence>
<sequence>MELVPYTRTTTRSLEKSFQEAGSTIPLILGIFIVALSTLIVTLNIYYLHTAKLELEAVGEDFLSELYQEIDYDKYFFGDVKEFTSQSRNWVPFDCSNIIEQARINSNYLPGKISLKSITCDGGRVSLIFVWQVKLPYQPGFLDGFEPKVIASISGGVQRVPGD</sequence>
<keyword evidence="1" id="KW-0472">Membrane</keyword>
<comment type="caution">
    <text evidence="2">The sequence shown here is derived from an EMBL/GenBank/DDBJ whole genome shotgun (WGS) entry which is preliminary data.</text>
</comment>
<protein>
    <submittedName>
        <fullName evidence="2">Uncharacterized protein</fullName>
    </submittedName>
</protein>
<name>A0A965GCS6_9PROT</name>
<accession>A0A965GCS6</accession>